<organism evidence="2 3">
    <name type="scientific">Athelia psychrophila</name>
    <dbReference type="NCBI Taxonomy" id="1759441"/>
    <lineage>
        <taxon>Eukaryota</taxon>
        <taxon>Fungi</taxon>
        <taxon>Dikarya</taxon>
        <taxon>Basidiomycota</taxon>
        <taxon>Agaricomycotina</taxon>
        <taxon>Agaricomycetes</taxon>
        <taxon>Agaricomycetidae</taxon>
        <taxon>Atheliales</taxon>
        <taxon>Atheliaceae</taxon>
        <taxon>Athelia</taxon>
    </lineage>
</organism>
<evidence type="ECO:0000256" key="1">
    <source>
        <dbReference type="SAM" id="MobiDB-lite"/>
    </source>
</evidence>
<dbReference type="Proteomes" id="UP000076532">
    <property type="component" value="Unassembled WGS sequence"/>
</dbReference>
<keyword evidence="3" id="KW-1185">Reference proteome</keyword>
<accession>A0A166QER2</accession>
<sequence>MPASGATSGAFHDFTGGRDVRWISTQEDSGVWDVRARYLCELCNSPRIRKQAGDANGGIEDYPRTAGPRVCPASPSSVGGSAGGRERWQILGTSTISGWRMIQGVADVWGMPSETGGNGHAYVVEQKGARKPNTYGHQLQMQRDQSITERKAADAPGFCYGARCCMDMGMATPHSARHALRATEGPHLGMRRRRRHALFRRAAGIAISEAAEYQVPGGAPGGFIEAGSQEYRTGLIIVQMKDEFALRMAMGPRL</sequence>
<proteinExistence type="predicted"/>
<evidence type="ECO:0000313" key="2">
    <source>
        <dbReference type="EMBL" id="KZP27070.1"/>
    </source>
</evidence>
<feature type="region of interest" description="Disordered" evidence="1">
    <location>
        <begin position="63"/>
        <end position="84"/>
    </location>
</feature>
<name>A0A166QER2_9AGAM</name>
<dbReference type="AlphaFoldDB" id="A0A166QER2"/>
<reference evidence="2 3" key="1">
    <citation type="journal article" date="2016" name="Mol. Biol. Evol.">
        <title>Comparative Genomics of Early-Diverging Mushroom-Forming Fungi Provides Insights into the Origins of Lignocellulose Decay Capabilities.</title>
        <authorList>
            <person name="Nagy L.G."/>
            <person name="Riley R."/>
            <person name="Tritt A."/>
            <person name="Adam C."/>
            <person name="Daum C."/>
            <person name="Floudas D."/>
            <person name="Sun H."/>
            <person name="Yadav J.S."/>
            <person name="Pangilinan J."/>
            <person name="Larsson K.H."/>
            <person name="Matsuura K."/>
            <person name="Barry K."/>
            <person name="Labutti K."/>
            <person name="Kuo R."/>
            <person name="Ohm R.A."/>
            <person name="Bhattacharya S.S."/>
            <person name="Shirouzu T."/>
            <person name="Yoshinaga Y."/>
            <person name="Martin F.M."/>
            <person name="Grigoriev I.V."/>
            <person name="Hibbett D.S."/>
        </authorList>
    </citation>
    <scope>NUCLEOTIDE SEQUENCE [LARGE SCALE GENOMIC DNA]</scope>
    <source>
        <strain evidence="2 3">CBS 109695</strain>
    </source>
</reference>
<protein>
    <submittedName>
        <fullName evidence="2">Uncharacterized protein</fullName>
    </submittedName>
</protein>
<gene>
    <name evidence="2" type="ORF">FIBSPDRAFT_928239</name>
</gene>
<evidence type="ECO:0000313" key="3">
    <source>
        <dbReference type="Proteomes" id="UP000076532"/>
    </source>
</evidence>
<dbReference type="EMBL" id="KV417510">
    <property type="protein sequence ID" value="KZP27070.1"/>
    <property type="molecule type" value="Genomic_DNA"/>
</dbReference>